<sequence>MESKRIIVGVAGGIAAYKACTVVRQLTESGHRVRVIPTEAALRFVGAATFEALSGEPVETGVFQDVPAVPHVRLGQQADLVVVAPATADLLARAVAGRADDLLTATLLTARCPVLFAPAMHTEMWLHPATVDNVATLRRRGAVVLEPASGRLTGADSGAGRLPEAEEITTLAQLLLERPEALPYDLAGCRVLVTAGGTREAIDPVRFVGNRSSGKQGYAVARVAAQRGAEVTLIAGHTAGLADPAGVNVVHVSSAEQLGAAVSKHAPEANVLVMAAAVADFRPAQVAPAKIKKTAGGPPTIELLRNDDVLANAVQARAHGQLPNMRAIVGFAAETGDANGDVLFHARAKLQRKGCDLLVVNAVGEGKAFEVDSNDGWLLAADGTESALQHGSKTAMASRIVDAVVAFLRADHGADSG</sequence>
<evidence type="ECO:0000313" key="9">
    <source>
        <dbReference type="Proteomes" id="UP001064782"/>
    </source>
</evidence>
<dbReference type="GO" id="GO:0071513">
    <property type="term" value="C:phosphopantothenoylcysteine decarboxylase complex"/>
    <property type="evidence" value="ECO:0007669"/>
    <property type="project" value="TreeGrafter"/>
</dbReference>
<dbReference type="InterPro" id="IPR005252">
    <property type="entry name" value="CoaBC"/>
</dbReference>
<dbReference type="GO" id="GO:0046872">
    <property type="term" value="F:metal ion binding"/>
    <property type="evidence" value="ECO:0007669"/>
    <property type="project" value="UniProtKB-KW"/>
</dbReference>
<dbReference type="InterPro" id="IPR036551">
    <property type="entry name" value="Flavin_trans-like"/>
</dbReference>
<comment type="function">
    <text evidence="4">Catalyzes two steps in the biosynthesis of coenzyme A. In the first step cysteine is conjugated to 4'-phosphopantothenate to form 4-phosphopantothenoylcysteine, in the latter compound is decarboxylated to form 4'-phosphopantotheine.</text>
</comment>
<dbReference type="Gene3D" id="3.40.50.10300">
    <property type="entry name" value="CoaB-like"/>
    <property type="match status" value="1"/>
</dbReference>
<dbReference type="GO" id="GO:0010181">
    <property type="term" value="F:FMN binding"/>
    <property type="evidence" value="ECO:0007669"/>
    <property type="project" value="UniProtKB-UniRule"/>
</dbReference>
<protein>
    <recommendedName>
        <fullName evidence="3">Coenzyme A biosynthesis bifunctional protein CoaBC</fullName>
    </recommendedName>
    <alternativeName>
        <fullName evidence="3">DNA/pantothenate metabolism flavoprotein</fullName>
    </alternativeName>
    <alternativeName>
        <fullName evidence="3">Phosphopantothenoylcysteine synthetase/decarboxylase</fullName>
        <shortName evidence="3">PPCS-PPCDC</shortName>
    </alternativeName>
    <domain>
        <recommendedName>
            <fullName evidence="3">Phosphopantothenoylcysteine decarboxylase</fullName>
            <shortName evidence="3">PPC decarboxylase</shortName>
            <shortName evidence="3">PPC-DC</shortName>
            <ecNumber evidence="3">4.1.1.36</ecNumber>
        </recommendedName>
        <alternativeName>
            <fullName evidence="3">CoaC</fullName>
        </alternativeName>
    </domain>
    <domain>
        <recommendedName>
            <fullName evidence="3">Phosphopantothenate--cysteine ligase</fullName>
            <ecNumber evidence="3">6.3.2.5</ecNumber>
        </recommendedName>
        <alternativeName>
            <fullName evidence="3">CoaB</fullName>
        </alternativeName>
        <alternativeName>
            <fullName evidence="3">Phosphopantothenoylcysteine synthetase</fullName>
            <shortName evidence="3">PPC synthetase</shortName>
            <shortName evidence="3">PPC-S</shortName>
        </alternativeName>
    </domain>
</protein>
<evidence type="ECO:0000256" key="1">
    <source>
        <dbReference type="ARBA" id="ARBA00022793"/>
    </source>
</evidence>
<comment type="similarity">
    <text evidence="3 4">In the C-terminal section; belongs to the PPC synthetase family.</text>
</comment>
<dbReference type="GeneID" id="83631538"/>
<feature type="domain" description="Flavoprotein" evidence="5">
    <location>
        <begin position="4"/>
        <end position="168"/>
    </location>
</feature>
<keyword evidence="3 4" id="KW-0288">FMN</keyword>
<keyword evidence="1 3" id="KW-0210">Decarboxylase</keyword>
<dbReference type="GO" id="GO:0015941">
    <property type="term" value="P:pantothenate catabolic process"/>
    <property type="evidence" value="ECO:0007669"/>
    <property type="project" value="InterPro"/>
</dbReference>
<dbReference type="Proteomes" id="UP001064782">
    <property type="component" value="Unassembled WGS sequence"/>
</dbReference>
<accession>A0A9P3Q7M5</accession>
<proteinExistence type="inferred from homology"/>
<keyword evidence="3" id="KW-0479">Metal-binding</keyword>
<dbReference type="EC" id="6.3.2.5" evidence="3"/>
<keyword evidence="3 4" id="KW-0285">Flavoprotein</keyword>
<reference evidence="8" key="1">
    <citation type="submission" date="2022-08" db="EMBL/GenBank/DDBJ databases">
        <title>Mycobacterium kiyosense sp. nov., scotochromogenic slow-glowing species isolated from respiratory specimens.</title>
        <authorList>
            <person name="Fukano H."/>
            <person name="Kazumi Y."/>
            <person name="Sakagami N."/>
            <person name="Ato M."/>
            <person name="Mitarai S."/>
            <person name="Hoshino Y."/>
        </authorList>
    </citation>
    <scope>NUCLEOTIDE SEQUENCE</scope>
    <source>
        <strain evidence="8">1413</strain>
        <strain evidence="7">SRL2020-028</strain>
    </source>
</reference>
<dbReference type="GO" id="GO:0004633">
    <property type="term" value="F:phosphopantothenoylcysteine decarboxylase activity"/>
    <property type="evidence" value="ECO:0007669"/>
    <property type="project" value="UniProtKB-UniRule"/>
</dbReference>
<dbReference type="SUPFAM" id="SSF102645">
    <property type="entry name" value="CoaB-like"/>
    <property type="match status" value="1"/>
</dbReference>
<dbReference type="EMBL" id="BRZI01000042">
    <property type="protein sequence ID" value="GLD32368.1"/>
    <property type="molecule type" value="Genomic_DNA"/>
</dbReference>
<keyword evidence="3 4" id="KW-0436">Ligase</keyword>
<dbReference type="Pfam" id="PF04127">
    <property type="entry name" value="DFP"/>
    <property type="match status" value="1"/>
</dbReference>
<evidence type="ECO:0000313" key="7">
    <source>
        <dbReference type="EMBL" id="GLB85741.1"/>
    </source>
</evidence>
<keyword evidence="2 3" id="KW-0456">Lyase</keyword>
<evidence type="ECO:0000256" key="2">
    <source>
        <dbReference type="ARBA" id="ARBA00023239"/>
    </source>
</evidence>
<evidence type="ECO:0000313" key="8">
    <source>
        <dbReference type="EMBL" id="GLD32368.1"/>
    </source>
</evidence>
<comment type="pathway">
    <text evidence="3 4">Cofactor biosynthesis; coenzyme A biosynthesis; CoA from (R)-pantothenate: step 3/5.</text>
</comment>
<dbReference type="AlphaFoldDB" id="A0A9P3Q7M5"/>
<evidence type="ECO:0000259" key="5">
    <source>
        <dbReference type="Pfam" id="PF02441"/>
    </source>
</evidence>
<name>A0A9P3Q7M5_9MYCO</name>
<gene>
    <name evidence="3 8" type="primary">coaBC</name>
    <name evidence="8" type="ORF">Mkiyose1413_42510</name>
    <name evidence="7" type="ORF">SRL2020028_49970</name>
</gene>
<feature type="binding site" evidence="3">
    <location>
        <position position="280"/>
    </location>
    <ligand>
        <name>CTP</name>
        <dbReference type="ChEBI" id="CHEBI:37563"/>
    </ligand>
</feature>
<dbReference type="InterPro" id="IPR003382">
    <property type="entry name" value="Flavoprotein"/>
</dbReference>
<dbReference type="EC" id="4.1.1.36" evidence="3"/>
<dbReference type="Gene3D" id="3.40.50.1950">
    <property type="entry name" value="Flavin prenyltransferase-like"/>
    <property type="match status" value="1"/>
</dbReference>
<comment type="function">
    <text evidence="3">Catalyzes two sequential steps in the biosynthesis of coenzyme A. In the first step cysteine is conjugated to 4'-phosphopantothenate to form 4-phosphopantothenoylcysteine. In the second step the latter compound is decarboxylated to form 4'-phosphopantotheine.</text>
</comment>
<feature type="binding site" evidence="3">
    <location>
        <position position="290"/>
    </location>
    <ligand>
        <name>CTP</name>
        <dbReference type="ChEBI" id="CHEBI:37563"/>
    </ligand>
</feature>
<feature type="region of interest" description="Phosphopantothenate--cysteine ligase" evidence="3">
    <location>
        <begin position="191"/>
        <end position="417"/>
    </location>
</feature>
<keyword evidence="9" id="KW-1185">Reference proteome</keyword>
<dbReference type="EMBL" id="BRXE01000097">
    <property type="protein sequence ID" value="GLB85741.1"/>
    <property type="molecule type" value="Genomic_DNA"/>
</dbReference>
<comment type="similarity">
    <text evidence="3 4">In the N-terminal section; belongs to the HFCD (homo-oligomeric flavin containing Cys decarboxylase) superfamily.</text>
</comment>
<dbReference type="HAMAP" id="MF_02225">
    <property type="entry name" value="CoaBC"/>
    <property type="match status" value="1"/>
</dbReference>
<evidence type="ECO:0000256" key="3">
    <source>
        <dbReference type="HAMAP-Rule" id="MF_02225"/>
    </source>
</evidence>
<evidence type="ECO:0000256" key="4">
    <source>
        <dbReference type="RuleBase" id="RU364078"/>
    </source>
</evidence>
<comment type="caution">
    <text evidence="3">Lacks conserved residue(s) required for the propagation of feature annotation.</text>
</comment>
<feature type="binding site" evidence="3">
    <location>
        <position position="331"/>
    </location>
    <ligand>
        <name>CTP</name>
        <dbReference type="ChEBI" id="CHEBI:37563"/>
    </ligand>
</feature>
<evidence type="ECO:0000259" key="6">
    <source>
        <dbReference type="Pfam" id="PF04127"/>
    </source>
</evidence>
<dbReference type="InterPro" id="IPR007085">
    <property type="entry name" value="DNA/pantothenate-metab_flavo_C"/>
</dbReference>
<dbReference type="RefSeq" id="WP_236976036.1">
    <property type="nucleotide sequence ID" value="NZ_BRXE01000097.1"/>
</dbReference>
<feature type="region of interest" description="Phosphopantothenoylcysteine decarboxylase" evidence="3">
    <location>
        <begin position="1"/>
        <end position="190"/>
    </location>
</feature>
<dbReference type="Proteomes" id="UP001165663">
    <property type="component" value="Unassembled WGS sequence"/>
</dbReference>
<dbReference type="SUPFAM" id="SSF52507">
    <property type="entry name" value="Homo-oligomeric flavin-containing Cys decarboxylases, HFCD"/>
    <property type="match status" value="1"/>
</dbReference>
<dbReference type="GO" id="GO:0015937">
    <property type="term" value="P:coenzyme A biosynthetic process"/>
    <property type="evidence" value="ECO:0007669"/>
    <property type="project" value="UniProtKB-UniRule"/>
</dbReference>
<keyword evidence="3" id="KW-0460">Magnesium</keyword>
<comment type="cofactor">
    <cofactor evidence="3">
        <name>FMN</name>
        <dbReference type="ChEBI" id="CHEBI:58210"/>
    </cofactor>
    <text evidence="3">Binds 1 FMN per subunit.</text>
</comment>
<dbReference type="InterPro" id="IPR035929">
    <property type="entry name" value="CoaB-like_sf"/>
</dbReference>
<comment type="caution">
    <text evidence="8">The sequence shown here is derived from an EMBL/GenBank/DDBJ whole genome shotgun (WGS) entry which is preliminary data.</text>
</comment>
<feature type="binding site" evidence="3">
    <location>
        <position position="349"/>
    </location>
    <ligand>
        <name>CTP</name>
        <dbReference type="ChEBI" id="CHEBI:37563"/>
    </ligand>
</feature>
<dbReference type="Pfam" id="PF02441">
    <property type="entry name" value="Flavoprotein"/>
    <property type="match status" value="1"/>
</dbReference>
<comment type="cofactor">
    <cofactor evidence="3">
        <name>Mg(2+)</name>
        <dbReference type="ChEBI" id="CHEBI:18420"/>
    </cofactor>
</comment>
<comment type="pathway">
    <text evidence="3 4">Cofactor biosynthesis; coenzyme A biosynthesis; CoA from (R)-pantothenate: step 2/5.</text>
</comment>
<comment type="catalytic activity">
    <reaction evidence="3 4">
        <text>(R)-4'-phosphopantothenate + L-cysteine + CTP = N-[(R)-4-phosphopantothenoyl]-L-cysteine + CMP + diphosphate + H(+)</text>
        <dbReference type="Rhea" id="RHEA:19397"/>
        <dbReference type="ChEBI" id="CHEBI:10986"/>
        <dbReference type="ChEBI" id="CHEBI:15378"/>
        <dbReference type="ChEBI" id="CHEBI:33019"/>
        <dbReference type="ChEBI" id="CHEBI:35235"/>
        <dbReference type="ChEBI" id="CHEBI:37563"/>
        <dbReference type="ChEBI" id="CHEBI:59458"/>
        <dbReference type="ChEBI" id="CHEBI:60377"/>
        <dbReference type="EC" id="6.3.2.5"/>
    </reaction>
</comment>
<comment type="catalytic activity">
    <reaction evidence="3 4">
        <text>N-[(R)-4-phosphopantothenoyl]-L-cysteine + H(+) = (R)-4'-phosphopantetheine + CO2</text>
        <dbReference type="Rhea" id="RHEA:16793"/>
        <dbReference type="ChEBI" id="CHEBI:15378"/>
        <dbReference type="ChEBI" id="CHEBI:16526"/>
        <dbReference type="ChEBI" id="CHEBI:59458"/>
        <dbReference type="ChEBI" id="CHEBI:61723"/>
        <dbReference type="EC" id="4.1.1.36"/>
    </reaction>
</comment>
<dbReference type="PANTHER" id="PTHR14359:SF6">
    <property type="entry name" value="PHOSPHOPANTOTHENOYLCYSTEINE DECARBOXYLASE"/>
    <property type="match status" value="1"/>
</dbReference>
<dbReference type="PANTHER" id="PTHR14359">
    <property type="entry name" value="HOMO-OLIGOMERIC FLAVIN CONTAINING CYS DECARBOXYLASE FAMILY"/>
    <property type="match status" value="1"/>
</dbReference>
<feature type="binding site" evidence="3">
    <location>
        <position position="353"/>
    </location>
    <ligand>
        <name>CTP</name>
        <dbReference type="ChEBI" id="CHEBI:37563"/>
    </ligand>
</feature>
<organism evidence="8 9">
    <name type="scientific">Mycobacterium kiyosense</name>
    <dbReference type="NCBI Taxonomy" id="2871094"/>
    <lineage>
        <taxon>Bacteria</taxon>
        <taxon>Bacillati</taxon>
        <taxon>Actinomycetota</taxon>
        <taxon>Actinomycetes</taxon>
        <taxon>Mycobacteriales</taxon>
        <taxon>Mycobacteriaceae</taxon>
        <taxon>Mycobacterium</taxon>
    </lineage>
</organism>
<dbReference type="NCBIfam" id="TIGR00521">
    <property type="entry name" value="coaBC_dfp"/>
    <property type="match status" value="1"/>
</dbReference>
<dbReference type="GO" id="GO:0004632">
    <property type="term" value="F:phosphopantothenate--cysteine ligase activity"/>
    <property type="evidence" value="ECO:0007669"/>
    <property type="project" value="UniProtKB-UniRule"/>
</dbReference>
<keyword evidence="3" id="KW-0511">Multifunctional enzyme</keyword>
<feature type="domain" description="DNA/pantothenate metabolism flavoprotein C-terminal" evidence="6">
    <location>
        <begin position="186"/>
        <end position="406"/>
    </location>
</feature>